<keyword evidence="2" id="KW-1185">Reference proteome</keyword>
<sequence length="330" mass="38942">MNGERNIFFNLVKDENSFTELLCNFLTIIPLFKQIFFHDFLKLDLHALPATDEIVTQRRLADKGQPDMYIGREDIEILIEIKINNTFLTDSQPEKYLTHIQQSEKKYKKLIFIIPERYSHQADLRSRAVNFCILQNLVCEQYLSIHNWNELIQLIHHYELDQLNPLFKHFQSLLKSWFEPPFISLKHTQIQYMFNHEIPSVLLKLYQVIDAIFSEYNRRGYLISKAKNGNEYGLYLKDSQGKPLIYIGIWYIIWQKTGSPICLAVSTSEHSIDIRSKFTKFIQDQSYQPIKEGVWECITLSKDKFNSNQNLLVVVTEELNKALSYLETTS</sequence>
<dbReference type="RefSeq" id="WP_313996120.1">
    <property type="nucleotide sequence ID" value="NZ_JASJOT010000006.1"/>
</dbReference>
<dbReference type="EMBL" id="JASJOT010000006">
    <property type="protein sequence ID" value="MDJ1493682.1"/>
    <property type="molecule type" value="Genomic_DNA"/>
</dbReference>
<reference evidence="1 2" key="1">
    <citation type="submission" date="2023-05" db="EMBL/GenBank/DDBJ databases">
        <authorList>
            <person name="Zhang X."/>
        </authorList>
    </citation>
    <scope>NUCLEOTIDE SEQUENCE [LARGE SCALE GENOMIC DNA]</scope>
    <source>
        <strain evidence="1 2">DM2B3-1</strain>
    </source>
</reference>
<proteinExistence type="predicted"/>
<gene>
    <name evidence="1" type="ORF">QNI19_12135</name>
</gene>
<comment type="caution">
    <text evidence="1">The sequence shown here is derived from an EMBL/GenBank/DDBJ whole genome shotgun (WGS) entry which is preliminary data.</text>
</comment>
<accession>A0ABT7CIW9</accession>
<protein>
    <submittedName>
        <fullName evidence="1">PD-(D/E)XK nuclease family protein</fullName>
    </submittedName>
</protein>
<name>A0ABT7CIW9_9BACT</name>
<evidence type="ECO:0000313" key="2">
    <source>
        <dbReference type="Proteomes" id="UP001228581"/>
    </source>
</evidence>
<organism evidence="1 2">
    <name type="scientific">Xanthocytophaga flava</name>
    <dbReference type="NCBI Taxonomy" id="3048013"/>
    <lineage>
        <taxon>Bacteria</taxon>
        <taxon>Pseudomonadati</taxon>
        <taxon>Bacteroidota</taxon>
        <taxon>Cytophagia</taxon>
        <taxon>Cytophagales</taxon>
        <taxon>Rhodocytophagaceae</taxon>
        <taxon>Xanthocytophaga</taxon>
    </lineage>
</organism>
<evidence type="ECO:0000313" key="1">
    <source>
        <dbReference type="EMBL" id="MDJ1493682.1"/>
    </source>
</evidence>
<dbReference type="Proteomes" id="UP001228581">
    <property type="component" value="Unassembled WGS sequence"/>
</dbReference>